<feature type="transmembrane region" description="Helical" evidence="7">
    <location>
        <begin position="210"/>
        <end position="227"/>
    </location>
</feature>
<feature type="transmembrane region" description="Helical" evidence="7">
    <location>
        <begin position="79"/>
        <end position="101"/>
    </location>
</feature>
<accession>A0ABS3F882</accession>
<feature type="transmembrane region" description="Helical" evidence="7">
    <location>
        <begin position="178"/>
        <end position="198"/>
    </location>
</feature>
<feature type="transmembrane region" description="Helical" evidence="7">
    <location>
        <begin position="26"/>
        <end position="42"/>
    </location>
</feature>
<keyword evidence="4 7" id="KW-0812">Transmembrane</keyword>
<organism evidence="8 9">
    <name type="scientific">Sneathiella sedimenti</name>
    <dbReference type="NCBI Taxonomy" id="2816034"/>
    <lineage>
        <taxon>Bacteria</taxon>
        <taxon>Pseudomonadati</taxon>
        <taxon>Pseudomonadota</taxon>
        <taxon>Alphaproteobacteria</taxon>
        <taxon>Sneathiellales</taxon>
        <taxon>Sneathiellaceae</taxon>
        <taxon>Sneathiella</taxon>
    </lineage>
</organism>
<evidence type="ECO:0000256" key="7">
    <source>
        <dbReference type="SAM" id="Phobius"/>
    </source>
</evidence>
<dbReference type="RefSeq" id="WP_207046837.1">
    <property type="nucleotide sequence ID" value="NZ_JAFLNC010000004.1"/>
</dbReference>
<evidence type="ECO:0000313" key="8">
    <source>
        <dbReference type="EMBL" id="MBO0334732.1"/>
    </source>
</evidence>
<reference evidence="8 9" key="1">
    <citation type="submission" date="2021-03" db="EMBL/GenBank/DDBJ databases">
        <title>Sneathiella sp. CAU 1612 isolated from Kang Won-do.</title>
        <authorList>
            <person name="Kim W."/>
        </authorList>
    </citation>
    <scope>NUCLEOTIDE SEQUENCE [LARGE SCALE GENOMIC DNA]</scope>
    <source>
        <strain evidence="8 9">CAU 1612</strain>
    </source>
</reference>
<dbReference type="PANTHER" id="PTHR30106">
    <property type="entry name" value="INNER MEMBRANE PROTEIN YEIH-RELATED"/>
    <property type="match status" value="1"/>
</dbReference>
<protein>
    <submittedName>
        <fullName evidence="8">Sulfate exporter family transporter</fullName>
    </submittedName>
</protein>
<sequence length="322" mass="34114">MGLFPGLLLCLTVAAAARFLSEHYLAPQMLFALLLGMAFHFLAEEGKCVEGVEFSSKTVLRFGVALLGMRLTIDDVLSLGWAPVGVIISGVGATIIVGIFLSRLLGRRRRFGTLTGGAVAICGASAALAISSVLPKSKNSERDTIFTVIAVTALSTLAMILYPIVVSLLGLNDRFAGIFLGGTIHDVAQVVGAGYAVSSEAGDIATITKLLRVSLLVPIVLIISLCFKTRRAGASAEFPLPLFVIGFCFFVGLNSFQIVPVEIRDMLVQLSSWCLVMAIAALGIKTSLKDMLTIGYQPMLLITLETLFIAAWVLLGGAYLIG</sequence>
<keyword evidence="3" id="KW-1003">Cell membrane</keyword>
<keyword evidence="5 7" id="KW-1133">Transmembrane helix</keyword>
<name>A0ABS3F882_9PROT</name>
<feature type="transmembrane region" description="Helical" evidence="7">
    <location>
        <begin position="145"/>
        <end position="171"/>
    </location>
</feature>
<comment type="subcellular location">
    <subcellularLocation>
        <location evidence="1">Cell membrane</location>
        <topology evidence="1">Multi-pass membrane protein</topology>
    </subcellularLocation>
</comment>
<comment type="caution">
    <text evidence="8">The sequence shown here is derived from an EMBL/GenBank/DDBJ whole genome shotgun (WGS) entry which is preliminary data.</text>
</comment>
<evidence type="ECO:0000313" key="9">
    <source>
        <dbReference type="Proteomes" id="UP000664761"/>
    </source>
</evidence>
<feature type="transmembrane region" description="Helical" evidence="7">
    <location>
        <begin position="239"/>
        <end position="258"/>
    </location>
</feature>
<keyword evidence="6 7" id="KW-0472">Membrane</keyword>
<dbReference type="PANTHER" id="PTHR30106:SF2">
    <property type="entry name" value="UPF0324 INNER MEMBRANE PROTEIN YEIH"/>
    <property type="match status" value="1"/>
</dbReference>
<evidence type="ECO:0000256" key="3">
    <source>
        <dbReference type="ARBA" id="ARBA00022475"/>
    </source>
</evidence>
<dbReference type="Proteomes" id="UP000664761">
    <property type="component" value="Unassembled WGS sequence"/>
</dbReference>
<dbReference type="Pfam" id="PF03601">
    <property type="entry name" value="Cons_hypoth698"/>
    <property type="match status" value="1"/>
</dbReference>
<dbReference type="EMBL" id="JAFLNC010000004">
    <property type="protein sequence ID" value="MBO0334732.1"/>
    <property type="molecule type" value="Genomic_DNA"/>
</dbReference>
<evidence type="ECO:0000256" key="6">
    <source>
        <dbReference type="ARBA" id="ARBA00023136"/>
    </source>
</evidence>
<proteinExistence type="inferred from homology"/>
<gene>
    <name evidence="8" type="ORF">J0X12_13980</name>
</gene>
<feature type="transmembrane region" description="Helical" evidence="7">
    <location>
        <begin position="270"/>
        <end position="288"/>
    </location>
</feature>
<dbReference type="InterPro" id="IPR018383">
    <property type="entry name" value="UPF0324_pro"/>
</dbReference>
<keyword evidence="9" id="KW-1185">Reference proteome</keyword>
<evidence type="ECO:0000256" key="5">
    <source>
        <dbReference type="ARBA" id="ARBA00022989"/>
    </source>
</evidence>
<evidence type="ECO:0000256" key="2">
    <source>
        <dbReference type="ARBA" id="ARBA00007977"/>
    </source>
</evidence>
<evidence type="ECO:0000256" key="4">
    <source>
        <dbReference type="ARBA" id="ARBA00022692"/>
    </source>
</evidence>
<comment type="similarity">
    <text evidence="2">Belongs to the UPF0324 family.</text>
</comment>
<feature type="transmembrane region" description="Helical" evidence="7">
    <location>
        <begin position="300"/>
        <end position="321"/>
    </location>
</feature>
<evidence type="ECO:0000256" key="1">
    <source>
        <dbReference type="ARBA" id="ARBA00004651"/>
    </source>
</evidence>
<feature type="transmembrane region" description="Helical" evidence="7">
    <location>
        <begin position="113"/>
        <end position="133"/>
    </location>
</feature>